<keyword evidence="1 3" id="KW-0812">Transmembrane</keyword>
<dbReference type="AlphaFoldDB" id="A0A5B8UD98"/>
<comment type="subcellular location">
    <subcellularLocation>
        <location evidence="1">Cell membrane</location>
        <topology evidence="1">Multi-pass membrane protein</topology>
    </subcellularLocation>
</comment>
<dbReference type="GO" id="GO:0055085">
    <property type="term" value="P:transmembrane transport"/>
    <property type="evidence" value="ECO:0007669"/>
    <property type="project" value="InterPro"/>
</dbReference>
<keyword evidence="5" id="KW-1185">Reference proteome</keyword>
<feature type="transmembrane region" description="Helical" evidence="3">
    <location>
        <begin position="12"/>
        <end position="32"/>
    </location>
</feature>
<feature type="compositionally biased region" description="Low complexity" evidence="2">
    <location>
        <begin position="69"/>
        <end position="82"/>
    </location>
</feature>
<dbReference type="Pfam" id="PF00950">
    <property type="entry name" value="ABC-3"/>
    <property type="match status" value="1"/>
</dbReference>
<organism evidence="4 5">
    <name type="scientific">Baekduia soli</name>
    <dbReference type="NCBI Taxonomy" id="496014"/>
    <lineage>
        <taxon>Bacteria</taxon>
        <taxon>Bacillati</taxon>
        <taxon>Actinomycetota</taxon>
        <taxon>Thermoleophilia</taxon>
        <taxon>Solirubrobacterales</taxon>
        <taxon>Baekduiaceae</taxon>
        <taxon>Baekduia</taxon>
    </lineage>
</organism>
<comment type="similarity">
    <text evidence="1">Belongs to the ABC-3 integral membrane protein family.</text>
</comment>
<evidence type="ECO:0000313" key="5">
    <source>
        <dbReference type="Proteomes" id="UP000321805"/>
    </source>
</evidence>
<keyword evidence="3" id="KW-1133">Transmembrane helix</keyword>
<keyword evidence="3" id="KW-0472">Membrane</keyword>
<reference evidence="4 5" key="1">
    <citation type="journal article" date="2018" name="J. Microbiol.">
        <title>Baekduia soli gen. nov., sp. nov., a novel bacterium isolated from the soil of Baekdu Mountain and proposal of a novel family name, Baekduiaceae fam. nov.</title>
        <authorList>
            <person name="An D.S."/>
            <person name="Siddiqi M.Z."/>
            <person name="Kim K.H."/>
            <person name="Yu H.S."/>
            <person name="Im W.T."/>
        </authorList>
    </citation>
    <scope>NUCLEOTIDE SEQUENCE [LARGE SCALE GENOMIC DNA]</scope>
    <source>
        <strain evidence="4 5">BR7-21</strain>
    </source>
</reference>
<feature type="compositionally biased region" description="Low complexity" evidence="2">
    <location>
        <begin position="172"/>
        <end position="256"/>
    </location>
</feature>
<dbReference type="EMBL" id="CP042430">
    <property type="protein sequence ID" value="QEC50828.1"/>
    <property type="molecule type" value="Genomic_DNA"/>
</dbReference>
<sequence>MPAPFDLPFVQRAAVELALLAVGSGILGTWIVLRGLSFYAHAVGTAAFPGLVLADGLGFSPCSARWRRPASWPSASPRSPAAGPTPMTRRPRSCSSGRSRSGSSWPATCSTPRAASSDCSSAACWSSAAPTRSSPRSAAWPCSSPPRCWAAVGWPRASTVRAPGRSGRGRRSPTSSCSSSSPARPWRRWTPSARCWPPRCSSCPPRPRACSSTASGAGSWRRSRSSCWRASAASGCRWRSTPRPGPRSRSSAARSSPWPPWRARG</sequence>
<evidence type="ECO:0000313" key="4">
    <source>
        <dbReference type="EMBL" id="QEC50828.1"/>
    </source>
</evidence>
<dbReference type="GO" id="GO:0043190">
    <property type="term" value="C:ATP-binding cassette (ABC) transporter complex"/>
    <property type="evidence" value="ECO:0007669"/>
    <property type="project" value="InterPro"/>
</dbReference>
<evidence type="ECO:0000256" key="2">
    <source>
        <dbReference type="SAM" id="MobiDB-lite"/>
    </source>
</evidence>
<dbReference type="InterPro" id="IPR001626">
    <property type="entry name" value="ABC_TroCD"/>
</dbReference>
<feature type="region of interest" description="Disordered" evidence="2">
    <location>
        <begin position="160"/>
        <end position="265"/>
    </location>
</feature>
<proteinExistence type="inferred from homology"/>
<evidence type="ECO:0000256" key="1">
    <source>
        <dbReference type="RuleBase" id="RU003943"/>
    </source>
</evidence>
<accession>A0A5B8UD98</accession>
<gene>
    <name evidence="4" type="ORF">FSW04_18490</name>
</gene>
<feature type="compositionally biased region" description="Low complexity" evidence="2">
    <location>
        <begin position="93"/>
        <end position="104"/>
    </location>
</feature>
<feature type="region of interest" description="Disordered" evidence="2">
    <location>
        <begin position="68"/>
        <end position="108"/>
    </location>
</feature>
<dbReference type="KEGG" id="bsol:FSW04_18490"/>
<name>A0A5B8UD98_9ACTN</name>
<dbReference type="OrthoDB" id="1016457at2"/>
<dbReference type="Proteomes" id="UP000321805">
    <property type="component" value="Chromosome"/>
</dbReference>
<evidence type="ECO:0000256" key="3">
    <source>
        <dbReference type="SAM" id="Phobius"/>
    </source>
</evidence>
<keyword evidence="1" id="KW-0813">Transport</keyword>
<protein>
    <submittedName>
        <fullName evidence="4">Uncharacterized protein</fullName>
    </submittedName>
</protein>
<feature type="transmembrane region" description="Helical" evidence="3">
    <location>
        <begin position="38"/>
        <end position="59"/>
    </location>
</feature>